<dbReference type="KEGG" id="aab:A4R43_05540"/>
<protein>
    <recommendedName>
        <fullName evidence="3">Sporulation protein</fullName>
    </recommendedName>
</protein>
<sequence>MNIPELIGSAWNSLTAKRVYGEPYEADGVVVIPAATVWGGGGGGDGLDGQRAQGAGFGVIAHATGAYEIKGGRVRWVPAIDLNRLVTATAAVAVTYLLTRSRRTRVESRTTSSGV</sequence>
<evidence type="ECO:0008006" key="3">
    <source>
        <dbReference type="Google" id="ProtNLM"/>
    </source>
</evidence>
<organism evidence="1 2">
    <name type="scientific">Amycolatopsis albispora</name>
    <dbReference type="NCBI Taxonomy" id="1804986"/>
    <lineage>
        <taxon>Bacteria</taxon>
        <taxon>Bacillati</taxon>
        <taxon>Actinomycetota</taxon>
        <taxon>Actinomycetes</taxon>
        <taxon>Pseudonocardiales</taxon>
        <taxon>Pseudonocardiaceae</taxon>
        <taxon>Amycolatopsis</taxon>
    </lineage>
</organism>
<dbReference type="OrthoDB" id="3830295at2"/>
<reference evidence="1 2" key="1">
    <citation type="submission" date="2016-04" db="EMBL/GenBank/DDBJ databases">
        <title>Complete genome sequence and analysis of deep-sea sediment isolate, Amycolatopsis sp. WP1.</title>
        <authorList>
            <person name="Wang H."/>
            <person name="Chen S."/>
            <person name="Wu Q."/>
        </authorList>
    </citation>
    <scope>NUCLEOTIDE SEQUENCE [LARGE SCALE GENOMIC DNA]</scope>
    <source>
        <strain evidence="1 2">WP1</strain>
    </source>
</reference>
<keyword evidence="2" id="KW-1185">Reference proteome</keyword>
<evidence type="ECO:0000313" key="1">
    <source>
        <dbReference type="EMBL" id="AXB42057.1"/>
    </source>
</evidence>
<dbReference type="RefSeq" id="WP_113691326.1">
    <property type="nucleotide sequence ID" value="NZ_CP015163.1"/>
</dbReference>
<proteinExistence type="predicted"/>
<evidence type="ECO:0000313" key="2">
    <source>
        <dbReference type="Proteomes" id="UP000250434"/>
    </source>
</evidence>
<dbReference type="AlphaFoldDB" id="A0A344L1Y3"/>
<gene>
    <name evidence="1" type="ORF">A4R43_05540</name>
</gene>
<name>A0A344L1Y3_9PSEU</name>
<dbReference type="Proteomes" id="UP000250434">
    <property type="component" value="Chromosome"/>
</dbReference>
<dbReference type="EMBL" id="CP015163">
    <property type="protein sequence ID" value="AXB42057.1"/>
    <property type="molecule type" value="Genomic_DNA"/>
</dbReference>
<accession>A0A344L1Y3</accession>